<sequence length="306" mass="33064">MKDKLPGASDEVAAAVSALAARALAHADEDPNAVSRVATLFESGARIEELERLLLALVPQHVDVAQWHAWLDAASRAPTELRLSNPDSGRKPAARGALVSAAKKRDEAAATVADLEEKLALAKSTLAQATEEAAAADSHLRKTVAYRVLTDLSALMAGVFAMGPAWTIMRSVSRYVRPTPEVLDAMTPDARARVQPLIDNAGQDSSEMLDLLDRYTGDVLLELRLRDRILKTLREHHKQAEVELANRHVPGFKLSPAAKRLSRRSEDRNTSVRAGLADRHDVLAGLVPPSPPTDARDAGNALDEGW</sequence>
<feature type="region of interest" description="Disordered" evidence="2">
    <location>
        <begin position="255"/>
        <end position="306"/>
    </location>
</feature>
<organism evidence="3 4">
    <name type="scientific">Novosphingobium pentaromativorans</name>
    <dbReference type="NCBI Taxonomy" id="205844"/>
    <lineage>
        <taxon>Bacteria</taxon>
        <taxon>Pseudomonadati</taxon>
        <taxon>Pseudomonadota</taxon>
        <taxon>Alphaproteobacteria</taxon>
        <taxon>Sphingomonadales</taxon>
        <taxon>Sphingomonadaceae</taxon>
        <taxon>Novosphingobium</taxon>
    </lineage>
</organism>
<dbReference type="AlphaFoldDB" id="A0A2W5NHB0"/>
<dbReference type="EMBL" id="QFPX01000024">
    <property type="protein sequence ID" value="PZQ51838.1"/>
    <property type="molecule type" value="Genomic_DNA"/>
</dbReference>
<name>A0A2W5NHB0_9SPHN</name>
<feature type="coiled-coil region" evidence="1">
    <location>
        <begin position="98"/>
        <end position="132"/>
    </location>
</feature>
<gene>
    <name evidence="3" type="ORF">DI555_20795</name>
</gene>
<evidence type="ECO:0000313" key="4">
    <source>
        <dbReference type="Proteomes" id="UP000249082"/>
    </source>
</evidence>
<reference evidence="3 4" key="1">
    <citation type="submission" date="2017-08" db="EMBL/GenBank/DDBJ databases">
        <title>Infants hospitalized years apart are colonized by the same room-sourced microbial strains.</title>
        <authorList>
            <person name="Brooks B."/>
            <person name="Olm M.R."/>
            <person name="Firek B.A."/>
            <person name="Baker R."/>
            <person name="Thomas B.C."/>
            <person name="Morowitz M.J."/>
            <person name="Banfield J.F."/>
        </authorList>
    </citation>
    <scope>NUCLEOTIDE SEQUENCE [LARGE SCALE GENOMIC DNA]</scope>
    <source>
        <strain evidence="3">S2_005_002_R2_33</strain>
    </source>
</reference>
<evidence type="ECO:0000256" key="2">
    <source>
        <dbReference type="SAM" id="MobiDB-lite"/>
    </source>
</evidence>
<evidence type="ECO:0000313" key="3">
    <source>
        <dbReference type="EMBL" id="PZQ51838.1"/>
    </source>
</evidence>
<comment type="caution">
    <text evidence="3">The sequence shown here is derived from an EMBL/GenBank/DDBJ whole genome shotgun (WGS) entry which is preliminary data.</text>
</comment>
<evidence type="ECO:0000256" key="1">
    <source>
        <dbReference type="SAM" id="Coils"/>
    </source>
</evidence>
<keyword evidence="1" id="KW-0175">Coiled coil</keyword>
<feature type="compositionally biased region" description="Basic and acidic residues" evidence="2">
    <location>
        <begin position="263"/>
        <end position="282"/>
    </location>
</feature>
<dbReference type="Proteomes" id="UP000249082">
    <property type="component" value="Unassembled WGS sequence"/>
</dbReference>
<accession>A0A2W5NHB0</accession>
<proteinExistence type="predicted"/>
<protein>
    <submittedName>
        <fullName evidence="3">Uncharacterized protein</fullName>
    </submittedName>
</protein>